<proteinExistence type="predicted"/>
<organism evidence="2">
    <name type="scientific">Xanthomonas arboricola pv. corylina</name>
    <dbReference type="NCBI Taxonomy" id="487821"/>
    <lineage>
        <taxon>Bacteria</taxon>
        <taxon>Pseudomonadati</taxon>
        <taxon>Pseudomonadota</taxon>
        <taxon>Gammaproteobacteria</taxon>
        <taxon>Lysobacterales</taxon>
        <taxon>Lysobacteraceae</taxon>
        <taxon>Xanthomonas</taxon>
    </lineage>
</organism>
<evidence type="ECO:0000313" key="1">
    <source>
        <dbReference type="EMBL" id="CAE6735258.1"/>
    </source>
</evidence>
<name>A0A8D6YE69_9XANT</name>
<dbReference type="EMBL" id="HG992341">
    <property type="protein sequence ID" value="CAE6815642.1"/>
    <property type="molecule type" value="Genomic_DNA"/>
</dbReference>
<dbReference type="Proteomes" id="UP000835243">
    <property type="component" value="Chromosome"/>
</dbReference>
<evidence type="ECO:0000313" key="3">
    <source>
        <dbReference type="Proteomes" id="UP000835287"/>
    </source>
</evidence>
<protein>
    <submittedName>
        <fullName evidence="2">Uncharacterized protein</fullName>
    </submittedName>
</protein>
<keyword evidence="3" id="KW-1185">Reference proteome</keyword>
<dbReference type="EMBL" id="HG992341">
    <property type="protein sequence ID" value="CAE6815658.1"/>
    <property type="molecule type" value="Genomic_DNA"/>
</dbReference>
<sequence>MDGVSQSPAYYVALKQVGVPVELHLYAEGRQAFGLRAGALPIAQWPHLVETWLGTIGMLDAADAH</sequence>
<reference evidence="2 3" key="1">
    <citation type="submission" date="2021-02" db="EMBL/GenBank/DDBJ databases">
        <authorList>
            <person name="Pothier F. J."/>
        </authorList>
    </citation>
    <scope>NUCLEOTIDE SEQUENCE</scope>
    <source>
        <strain evidence="1 3">301</strain>
        <strain evidence="2">CFBP 1159</strain>
    </source>
</reference>
<dbReference type="EMBL" id="HG992338">
    <property type="protein sequence ID" value="CAE6735278.1"/>
    <property type="molecule type" value="Genomic_DNA"/>
</dbReference>
<dbReference type="InterPro" id="IPR029058">
    <property type="entry name" value="AB_hydrolase_fold"/>
</dbReference>
<gene>
    <name evidence="2" type="ORF">CFBP1159_32310</name>
    <name evidence="1" type="ORF">XAC301_12920</name>
</gene>
<dbReference type="Proteomes" id="UP000835287">
    <property type="component" value="Chromosome"/>
</dbReference>
<accession>A0A8D6YE69</accession>
<evidence type="ECO:0000313" key="2">
    <source>
        <dbReference type="EMBL" id="CAE6815658.1"/>
    </source>
</evidence>
<dbReference type="Gene3D" id="3.40.50.1820">
    <property type="entry name" value="alpha/beta hydrolase"/>
    <property type="match status" value="1"/>
</dbReference>
<dbReference type="AlphaFoldDB" id="A0A8D6YE69"/>
<dbReference type="EMBL" id="HG992338">
    <property type="protein sequence ID" value="CAE6735258.1"/>
    <property type="molecule type" value="Genomic_DNA"/>
</dbReference>